<name>A0A1D6PVT9_MAIZE</name>
<organism evidence="1">
    <name type="scientific">Zea mays</name>
    <name type="common">Maize</name>
    <dbReference type="NCBI Taxonomy" id="4577"/>
    <lineage>
        <taxon>Eukaryota</taxon>
        <taxon>Viridiplantae</taxon>
        <taxon>Streptophyta</taxon>
        <taxon>Embryophyta</taxon>
        <taxon>Tracheophyta</taxon>
        <taxon>Spermatophyta</taxon>
        <taxon>Magnoliopsida</taxon>
        <taxon>Liliopsida</taxon>
        <taxon>Poales</taxon>
        <taxon>Poaceae</taxon>
        <taxon>PACMAD clade</taxon>
        <taxon>Panicoideae</taxon>
        <taxon>Andropogonodae</taxon>
        <taxon>Andropogoneae</taxon>
        <taxon>Tripsacinae</taxon>
        <taxon>Zea</taxon>
    </lineage>
</organism>
<reference evidence="1" key="1">
    <citation type="submission" date="2015-12" db="EMBL/GenBank/DDBJ databases">
        <title>Update maize B73 reference genome by single molecule sequencing technologies.</title>
        <authorList>
            <consortium name="Maize Genome Sequencing Project"/>
            <person name="Ware D."/>
        </authorList>
    </citation>
    <scope>NUCLEOTIDE SEQUENCE</scope>
    <source>
        <tissue evidence="1">Seedling</tissue>
    </source>
</reference>
<dbReference type="EMBL" id="CM000780">
    <property type="protein sequence ID" value="AQK50692.1"/>
    <property type="molecule type" value="Genomic_DNA"/>
</dbReference>
<accession>A0A1D6PVT9</accession>
<sequence length="23" mass="2622">MDVEGKGQEVFVELLLMFCLSSF</sequence>
<dbReference type="InParanoid" id="A0A1D6PVT9"/>
<evidence type="ECO:0000313" key="1">
    <source>
        <dbReference type="EMBL" id="AQK50692.1"/>
    </source>
</evidence>
<dbReference type="AlphaFoldDB" id="A0A1D6PVT9"/>
<proteinExistence type="predicted"/>
<gene>
    <name evidence="1" type="ORF">ZEAMMB73_Zm00001d049515</name>
</gene>
<protein>
    <submittedName>
        <fullName evidence="1">Uncharacterized protein</fullName>
    </submittedName>
</protein>